<dbReference type="OrthoDB" id="2118965at2759"/>
<feature type="compositionally biased region" description="Basic and acidic residues" evidence="1">
    <location>
        <begin position="48"/>
        <end position="77"/>
    </location>
</feature>
<sequence length="234" mass="25695">MDAATSAVNKLLYGNSGKEADAEPTPPPASSTNAVPDRTNEVASSGAGEKDTTVEREVAPAVEHETVKKEHETKEQTVIDRERHQHHYHTTVQPLKDQDVEATKHTHEQAATQERVIDKDTEGEQVKARVDAREGAFGDKTVEAATKETKTDEGAVVGENVHHHLHETIQPVIEKETIVPSVTHKTIPVHEVINEGTKDHGVTKKEAISVDEFKHKLDGEKTVEVKKDTADVKV</sequence>
<dbReference type="EMBL" id="CP090164">
    <property type="protein sequence ID" value="UJO13128.1"/>
    <property type="molecule type" value="Genomic_DNA"/>
</dbReference>
<accession>A0A9Q8L940</accession>
<dbReference type="OMA" id="VKSHEHE"/>
<dbReference type="KEGG" id="ffu:CLAFUR5_02720"/>
<dbReference type="PANTHER" id="PTHR38703:SF1">
    <property type="entry name" value="ALLERGEN"/>
    <property type="match status" value="1"/>
</dbReference>
<name>A0A9Q8L940_PASFU</name>
<gene>
    <name evidence="2" type="ORF">CLAFUR5_02720</name>
</gene>
<evidence type="ECO:0000313" key="2">
    <source>
        <dbReference type="EMBL" id="UJO13128.1"/>
    </source>
</evidence>
<dbReference type="GeneID" id="71982598"/>
<proteinExistence type="predicted"/>
<dbReference type="AlphaFoldDB" id="A0A9Q8L940"/>
<keyword evidence="3" id="KW-1185">Reference proteome</keyword>
<dbReference type="PANTHER" id="PTHR38703">
    <property type="entry name" value="CHROMOSOME 8, WHOLE GENOME SHOTGUN SEQUENCE"/>
    <property type="match status" value="1"/>
</dbReference>
<reference evidence="2" key="2">
    <citation type="journal article" date="2022" name="Microb. Genom.">
        <title>A chromosome-scale genome assembly of the tomato pathogen Cladosporium fulvum reveals a compartmentalized genome architecture and the presence of a dispensable chromosome.</title>
        <authorList>
            <person name="Zaccaron A.Z."/>
            <person name="Chen L.H."/>
            <person name="Samaras A."/>
            <person name="Stergiopoulos I."/>
        </authorList>
    </citation>
    <scope>NUCLEOTIDE SEQUENCE</scope>
    <source>
        <strain evidence="2">Race5_Kim</strain>
    </source>
</reference>
<dbReference type="Proteomes" id="UP000756132">
    <property type="component" value="Chromosome 2"/>
</dbReference>
<protein>
    <recommendedName>
        <fullName evidence="4">Allergen</fullName>
    </recommendedName>
</protein>
<evidence type="ECO:0008006" key="4">
    <source>
        <dbReference type="Google" id="ProtNLM"/>
    </source>
</evidence>
<evidence type="ECO:0000256" key="1">
    <source>
        <dbReference type="SAM" id="MobiDB-lite"/>
    </source>
</evidence>
<reference evidence="2" key="1">
    <citation type="submission" date="2021-12" db="EMBL/GenBank/DDBJ databases">
        <authorList>
            <person name="Zaccaron A."/>
            <person name="Stergiopoulos I."/>
        </authorList>
    </citation>
    <scope>NUCLEOTIDE SEQUENCE</scope>
    <source>
        <strain evidence="2">Race5_Kim</strain>
    </source>
</reference>
<dbReference type="RefSeq" id="XP_047757494.1">
    <property type="nucleotide sequence ID" value="XM_047901868.1"/>
</dbReference>
<feature type="region of interest" description="Disordered" evidence="1">
    <location>
        <begin position="1"/>
        <end position="77"/>
    </location>
</feature>
<evidence type="ECO:0000313" key="3">
    <source>
        <dbReference type="Proteomes" id="UP000756132"/>
    </source>
</evidence>
<organism evidence="2 3">
    <name type="scientific">Passalora fulva</name>
    <name type="common">Tomato leaf mold</name>
    <name type="synonym">Cladosporium fulvum</name>
    <dbReference type="NCBI Taxonomy" id="5499"/>
    <lineage>
        <taxon>Eukaryota</taxon>
        <taxon>Fungi</taxon>
        <taxon>Dikarya</taxon>
        <taxon>Ascomycota</taxon>
        <taxon>Pezizomycotina</taxon>
        <taxon>Dothideomycetes</taxon>
        <taxon>Dothideomycetidae</taxon>
        <taxon>Mycosphaerellales</taxon>
        <taxon>Mycosphaerellaceae</taxon>
        <taxon>Fulvia</taxon>
    </lineage>
</organism>